<feature type="region of interest" description="Disordered" evidence="1">
    <location>
        <begin position="97"/>
        <end position="200"/>
    </location>
</feature>
<feature type="compositionally biased region" description="Basic and acidic residues" evidence="1">
    <location>
        <begin position="114"/>
        <end position="139"/>
    </location>
</feature>
<feature type="compositionally biased region" description="Basic and acidic residues" evidence="1">
    <location>
        <begin position="97"/>
        <end position="107"/>
    </location>
</feature>
<evidence type="ECO:0000313" key="2">
    <source>
        <dbReference type="EMBL" id="AFP43140.1"/>
    </source>
</evidence>
<feature type="compositionally biased region" description="Basic and acidic residues" evidence="1">
    <location>
        <begin position="148"/>
        <end position="173"/>
    </location>
</feature>
<accession>I7FPC9</accession>
<reference evidence="2 3" key="1">
    <citation type="journal article" date="2007" name="Genome Biol.">
        <title>Interrupted coding sequences in Mycobacterium smegmatis: authentic mutations or sequencing errors?</title>
        <authorList>
            <person name="Deshayes C."/>
            <person name="Perrodou E."/>
            <person name="Gallien S."/>
            <person name="Euphrasie D."/>
            <person name="Schaeffer C."/>
            <person name="Van-Dorsselaer A."/>
            <person name="Poch O."/>
            <person name="Lecompte O."/>
            <person name="Reyrat J.M."/>
        </authorList>
    </citation>
    <scope>NUCLEOTIDE SEQUENCE [LARGE SCALE GENOMIC DNA]</scope>
    <source>
        <strain evidence="3">ATCC 700084 / mc(2)155</strain>
    </source>
</reference>
<proteinExistence type="predicted"/>
<evidence type="ECO:0000256" key="1">
    <source>
        <dbReference type="SAM" id="MobiDB-lite"/>
    </source>
</evidence>
<reference evidence="2 3" key="2">
    <citation type="journal article" date="2009" name="Genome Res.">
        <title>Ortho-proteogenomics: multiple proteomes investigation through orthology and a new MS-based protocol.</title>
        <authorList>
            <person name="Gallien S."/>
            <person name="Perrodou E."/>
            <person name="Carapito C."/>
            <person name="Deshayes C."/>
            <person name="Reyrat J.M."/>
            <person name="Van Dorsselaer A."/>
            <person name="Poch O."/>
            <person name="Schaeffer C."/>
            <person name="Lecompte O."/>
        </authorList>
    </citation>
    <scope>NUCLEOTIDE SEQUENCE [LARGE SCALE GENOMIC DNA]</scope>
    <source>
        <strain evidence="3">ATCC 700084 / mc(2)155</strain>
    </source>
</reference>
<name>I7FPC9_MYCS2</name>
<protein>
    <submittedName>
        <fullName evidence="2">Uncharacterized protein</fullName>
    </submittedName>
</protein>
<feature type="compositionally biased region" description="Basic residues" evidence="1">
    <location>
        <begin position="174"/>
        <end position="185"/>
    </location>
</feature>
<dbReference type="Proteomes" id="UP000006158">
    <property type="component" value="Chromosome"/>
</dbReference>
<dbReference type="EMBL" id="CP001663">
    <property type="protein sequence ID" value="AFP43140.1"/>
    <property type="molecule type" value="Genomic_DNA"/>
</dbReference>
<gene>
    <name evidence="2" type="ordered locus">MSMEI_6714</name>
</gene>
<dbReference type="AlphaFoldDB" id="I7FPC9"/>
<evidence type="ECO:0000313" key="3">
    <source>
        <dbReference type="Proteomes" id="UP000006158"/>
    </source>
</evidence>
<organism evidence="2 3">
    <name type="scientific">Mycolicibacterium smegmatis (strain ATCC 700084 / mc(2)155)</name>
    <name type="common">Mycobacterium smegmatis</name>
    <dbReference type="NCBI Taxonomy" id="246196"/>
    <lineage>
        <taxon>Bacteria</taxon>
        <taxon>Bacillati</taxon>
        <taxon>Actinomycetota</taxon>
        <taxon>Actinomycetes</taxon>
        <taxon>Mycobacteriales</taxon>
        <taxon>Mycobacteriaceae</taxon>
        <taxon>Mycolicibacterium</taxon>
    </lineage>
</organism>
<dbReference type="KEGG" id="msg:MSMEI_6714"/>
<sequence>MPPRLLLCRYAESLSRQSGGFREQSVRSLRSRNPLAAAWPTATARLPAAGLPAARLPVPASATGATEWSHRDHRDRARGPRWCGEFLRWSAHGLLTRRDHGGRDRGRQFRGQRQRVDPAGRGRDAERPVRRAASGRDGDVVAAQDDGPLDRDRGMRHEPAEHDRRRRPGALEHRRVRVQPQRRTRCGGPRVRDRHGGAGAAAVHGGMASGQAIVDRALRAGLVADSRR</sequence>